<dbReference type="Proteomes" id="UP001175271">
    <property type="component" value="Unassembled WGS sequence"/>
</dbReference>
<gene>
    <name evidence="1" type="ORF">QR680_017802</name>
</gene>
<protein>
    <submittedName>
        <fullName evidence="1">Uncharacterized protein</fullName>
    </submittedName>
</protein>
<keyword evidence="2" id="KW-1185">Reference proteome</keyword>
<organism evidence="1 2">
    <name type="scientific">Steinernema hermaphroditum</name>
    <dbReference type="NCBI Taxonomy" id="289476"/>
    <lineage>
        <taxon>Eukaryota</taxon>
        <taxon>Metazoa</taxon>
        <taxon>Ecdysozoa</taxon>
        <taxon>Nematoda</taxon>
        <taxon>Chromadorea</taxon>
        <taxon>Rhabditida</taxon>
        <taxon>Tylenchina</taxon>
        <taxon>Panagrolaimomorpha</taxon>
        <taxon>Strongyloidoidea</taxon>
        <taxon>Steinernematidae</taxon>
        <taxon>Steinernema</taxon>
    </lineage>
</organism>
<dbReference type="EMBL" id="JAUCMV010000004">
    <property type="protein sequence ID" value="KAK0405115.1"/>
    <property type="molecule type" value="Genomic_DNA"/>
</dbReference>
<dbReference type="AlphaFoldDB" id="A0AA39HFW4"/>
<reference evidence="1" key="1">
    <citation type="submission" date="2023-06" db="EMBL/GenBank/DDBJ databases">
        <title>Genomic analysis of the entomopathogenic nematode Steinernema hermaphroditum.</title>
        <authorList>
            <person name="Schwarz E.M."/>
            <person name="Heppert J.K."/>
            <person name="Baniya A."/>
            <person name="Schwartz H.T."/>
            <person name="Tan C.-H."/>
            <person name="Antoshechkin I."/>
            <person name="Sternberg P.W."/>
            <person name="Goodrich-Blair H."/>
            <person name="Dillman A.R."/>
        </authorList>
    </citation>
    <scope>NUCLEOTIDE SEQUENCE</scope>
    <source>
        <strain evidence="1">PS9179</strain>
        <tissue evidence="1">Whole animal</tissue>
    </source>
</reference>
<accession>A0AA39HFW4</accession>
<evidence type="ECO:0000313" key="2">
    <source>
        <dbReference type="Proteomes" id="UP001175271"/>
    </source>
</evidence>
<comment type="caution">
    <text evidence="1">The sequence shown here is derived from an EMBL/GenBank/DDBJ whole genome shotgun (WGS) entry which is preliminary data.</text>
</comment>
<name>A0AA39HFW4_9BILA</name>
<evidence type="ECO:0000313" key="1">
    <source>
        <dbReference type="EMBL" id="KAK0405115.1"/>
    </source>
</evidence>
<proteinExistence type="predicted"/>
<sequence>MDDKLLTFYVPAGDVKSFNIVGNPTRLLSFVFVGYCCARIANAAVHINHYKRKIAECYQPPILDARYFGNPPDYVKVSWLSLALD</sequence>